<protein>
    <recommendedName>
        <fullName evidence="3">DUF3150 domain-containing protein</fullName>
    </recommendedName>
</protein>
<comment type="caution">
    <text evidence="1">The sequence shown here is derived from an EMBL/GenBank/DDBJ whole genome shotgun (WGS) entry which is preliminary data.</text>
</comment>
<reference evidence="1" key="1">
    <citation type="submission" date="2024-05" db="EMBL/GenBank/DDBJ databases">
        <title>Genome Sequences of Four Agar- Degrading Marine Bacteria.</title>
        <authorList>
            <person name="Phillips E.K."/>
            <person name="Shaffer J.C."/>
            <person name="Henson M.W."/>
            <person name="Temperton B."/>
            <person name="Thrash C.J."/>
            <person name="Martin M.O."/>
        </authorList>
    </citation>
    <scope>NUCLEOTIDE SEQUENCE</scope>
    <source>
        <strain evidence="1">EKP203</strain>
    </source>
</reference>
<keyword evidence="2" id="KW-1185">Reference proteome</keyword>
<organism evidence="1 2">
    <name type="scientific">Vibrio agarivorans</name>
    <dbReference type="NCBI Taxonomy" id="153622"/>
    <lineage>
        <taxon>Bacteria</taxon>
        <taxon>Pseudomonadati</taxon>
        <taxon>Pseudomonadota</taxon>
        <taxon>Gammaproteobacteria</taxon>
        <taxon>Vibrionales</taxon>
        <taxon>Vibrionaceae</taxon>
        <taxon>Vibrio</taxon>
    </lineage>
</organism>
<gene>
    <name evidence="1" type="ORF">QWJ08_21605</name>
</gene>
<evidence type="ECO:0000313" key="1">
    <source>
        <dbReference type="EMBL" id="MDN2483955.1"/>
    </source>
</evidence>
<dbReference type="Proteomes" id="UP001169719">
    <property type="component" value="Unassembled WGS sequence"/>
</dbReference>
<accession>A0ABT7Y7C0</accession>
<proteinExistence type="predicted"/>
<dbReference type="RefSeq" id="WP_289964138.1">
    <property type="nucleotide sequence ID" value="NZ_JAUEOZ010000003.1"/>
</dbReference>
<name>A0ABT7Y7C0_9VIBR</name>
<sequence>MQTKGYEAFLPDGFILVKVELSTCTFSKALKDIDAEEIAKVTGLDPKVISKGAKKLADQKTINKFRNSIDTIKNKLGAIGYKMGNDLYAIHKHLATSLNVLEECESEVRKFASAKAFLLNNYAQIIEHHAVSCDNNPKLPQGFGDVVRNQHFPVAYLEEQLQCKVTTKVDMSEILNQSMMDKLASEAHEWLHKIRSNYVDNGVPSLSTGATEKLTLMETKLREYEILDKRMTVIADMITHFKRTITYRLDDKGVETKTYSANTIIDLLALLTKLSNPSLLKTIATQVVAEKAEEKKAREKKVEAESLKKNESDKALEQIFSLF</sequence>
<evidence type="ECO:0000313" key="2">
    <source>
        <dbReference type="Proteomes" id="UP001169719"/>
    </source>
</evidence>
<dbReference type="EMBL" id="JAUEOZ010000003">
    <property type="protein sequence ID" value="MDN2483955.1"/>
    <property type="molecule type" value="Genomic_DNA"/>
</dbReference>
<evidence type="ECO:0008006" key="3">
    <source>
        <dbReference type="Google" id="ProtNLM"/>
    </source>
</evidence>